<keyword evidence="9" id="KW-0966">Cell projection</keyword>
<dbReference type="InterPro" id="IPR011658">
    <property type="entry name" value="PA14_dom"/>
</dbReference>
<evidence type="ECO:0000259" key="13">
    <source>
        <dbReference type="PROSITE" id="PS51820"/>
    </source>
</evidence>
<dbReference type="SMART" id="SM00710">
    <property type="entry name" value="PbH1"/>
    <property type="match status" value="8"/>
</dbReference>
<evidence type="ECO:0000256" key="10">
    <source>
        <dbReference type="SAM" id="MobiDB-lite"/>
    </source>
</evidence>
<evidence type="ECO:0000256" key="3">
    <source>
        <dbReference type="ARBA" id="ARBA00004316"/>
    </source>
</evidence>
<dbReference type="Proteomes" id="UP001244341">
    <property type="component" value="Chromosome 1b"/>
</dbReference>
<evidence type="ECO:0000313" key="15">
    <source>
        <dbReference type="Proteomes" id="UP001244341"/>
    </source>
</evidence>
<dbReference type="SUPFAM" id="SSF56988">
    <property type="entry name" value="Anthrax protective antigen"/>
    <property type="match status" value="1"/>
</dbReference>
<keyword evidence="11" id="KW-0812">Transmembrane</keyword>
<feature type="region of interest" description="Disordered" evidence="10">
    <location>
        <begin position="1603"/>
        <end position="1625"/>
    </location>
</feature>
<dbReference type="PROSITE" id="PS51820">
    <property type="entry name" value="PA14"/>
    <property type="match status" value="2"/>
</dbReference>
<evidence type="ECO:0008006" key="16">
    <source>
        <dbReference type="Google" id="ProtNLM"/>
    </source>
</evidence>
<evidence type="ECO:0000256" key="8">
    <source>
        <dbReference type="ARBA" id="ARBA00023180"/>
    </source>
</evidence>
<dbReference type="SMART" id="SM01225">
    <property type="entry name" value="G8"/>
    <property type="match status" value="2"/>
</dbReference>
<feature type="transmembrane region" description="Helical" evidence="11">
    <location>
        <begin position="4127"/>
        <end position="4149"/>
    </location>
</feature>
<feature type="domain" description="G8" evidence="12">
    <location>
        <begin position="2137"/>
        <end position="2258"/>
    </location>
</feature>
<organism evidence="14 15">
    <name type="scientific">Tetradesmus obliquus</name>
    <name type="common">Green alga</name>
    <name type="synonym">Acutodesmus obliquus</name>
    <dbReference type="NCBI Taxonomy" id="3088"/>
    <lineage>
        <taxon>Eukaryota</taxon>
        <taxon>Viridiplantae</taxon>
        <taxon>Chlorophyta</taxon>
        <taxon>core chlorophytes</taxon>
        <taxon>Chlorophyceae</taxon>
        <taxon>CS clade</taxon>
        <taxon>Sphaeropleales</taxon>
        <taxon>Scenedesmaceae</taxon>
        <taxon>Tetradesmus</taxon>
    </lineage>
</organism>
<evidence type="ECO:0000256" key="1">
    <source>
        <dbReference type="ARBA" id="ARBA00004167"/>
    </source>
</evidence>
<name>A0ABY8TK10_TETOB</name>
<dbReference type="PROSITE" id="PS51484">
    <property type="entry name" value="G8"/>
    <property type="match status" value="2"/>
</dbReference>
<feature type="region of interest" description="Disordered" evidence="10">
    <location>
        <begin position="258"/>
        <end position="278"/>
    </location>
</feature>
<dbReference type="Pfam" id="PF01833">
    <property type="entry name" value="TIG"/>
    <property type="match status" value="5"/>
</dbReference>
<keyword evidence="4" id="KW-1003">Cell membrane</keyword>
<feature type="region of interest" description="Disordered" evidence="10">
    <location>
        <begin position="4095"/>
        <end position="4121"/>
    </location>
</feature>
<evidence type="ECO:0000313" key="14">
    <source>
        <dbReference type="EMBL" id="WIA08762.1"/>
    </source>
</evidence>
<feature type="domain" description="PA14" evidence="13">
    <location>
        <begin position="1433"/>
        <end position="1576"/>
    </location>
</feature>
<dbReference type="PANTHER" id="PTHR46769:SF2">
    <property type="entry name" value="FIBROCYSTIN-L ISOFORM 2 PRECURSOR-RELATED"/>
    <property type="match status" value="1"/>
</dbReference>
<evidence type="ECO:0000256" key="7">
    <source>
        <dbReference type="ARBA" id="ARBA00022989"/>
    </source>
</evidence>
<keyword evidence="5" id="KW-0732">Signal</keyword>
<gene>
    <name evidence="14" type="ORF">OEZ85_008185</name>
</gene>
<dbReference type="InterPro" id="IPR052387">
    <property type="entry name" value="Fibrocystin"/>
</dbReference>
<feature type="domain" description="G8" evidence="12">
    <location>
        <begin position="3002"/>
        <end position="3130"/>
    </location>
</feature>
<proteinExistence type="predicted"/>
<evidence type="ECO:0000259" key="12">
    <source>
        <dbReference type="PROSITE" id="PS51484"/>
    </source>
</evidence>
<dbReference type="InterPro" id="IPR037524">
    <property type="entry name" value="PA14/GLEYA"/>
</dbReference>
<feature type="compositionally biased region" description="Gly residues" evidence="10">
    <location>
        <begin position="4014"/>
        <end position="4025"/>
    </location>
</feature>
<comment type="subcellular location">
    <subcellularLocation>
        <location evidence="2">Cell membrane</location>
    </subcellularLocation>
    <subcellularLocation>
        <location evidence="3">Cell projection</location>
    </subcellularLocation>
    <subcellularLocation>
        <location evidence="1">Membrane</location>
        <topology evidence="1">Single-pass membrane protein</topology>
    </subcellularLocation>
</comment>
<dbReference type="InterPro" id="IPR014756">
    <property type="entry name" value="Ig_E-set"/>
</dbReference>
<evidence type="ECO:0000256" key="11">
    <source>
        <dbReference type="SAM" id="Phobius"/>
    </source>
</evidence>
<dbReference type="Gene3D" id="2.60.40.10">
    <property type="entry name" value="Immunoglobulins"/>
    <property type="match status" value="6"/>
</dbReference>
<dbReference type="PANTHER" id="PTHR46769">
    <property type="entry name" value="POLYCYSTIC KIDNEY AND HEPATIC DISEASE 1 (AUTOSOMAL RECESSIVE)-LIKE 1"/>
    <property type="match status" value="1"/>
</dbReference>
<dbReference type="InterPro" id="IPR002909">
    <property type="entry name" value="IPT_dom"/>
</dbReference>
<reference evidence="14 15" key="1">
    <citation type="submission" date="2023-05" db="EMBL/GenBank/DDBJ databases">
        <title>A 100% complete, gapless, phased diploid assembly of the Scenedesmus obliquus UTEX 3031 genome.</title>
        <authorList>
            <person name="Biondi T.C."/>
            <person name="Hanschen E.R."/>
            <person name="Kwon T."/>
            <person name="Eng W."/>
            <person name="Kruse C.P.S."/>
            <person name="Koehler S.I."/>
            <person name="Kunde Y."/>
            <person name="Gleasner C.D."/>
            <person name="You Mak K.T."/>
            <person name="Polle J."/>
            <person name="Hovde B.T."/>
            <person name="Starkenburg S.R."/>
        </authorList>
    </citation>
    <scope>NUCLEOTIDE SEQUENCE [LARGE SCALE GENOMIC DNA]</scope>
    <source>
        <strain evidence="14 15">DOE0152z</strain>
    </source>
</reference>
<dbReference type="InterPro" id="IPR013783">
    <property type="entry name" value="Ig-like_fold"/>
</dbReference>
<evidence type="ECO:0000256" key="6">
    <source>
        <dbReference type="ARBA" id="ARBA00022737"/>
    </source>
</evidence>
<feature type="compositionally biased region" description="Low complexity" evidence="10">
    <location>
        <begin position="4097"/>
        <end position="4106"/>
    </location>
</feature>
<keyword evidence="11" id="KW-0472">Membrane</keyword>
<evidence type="ECO:0000256" key="5">
    <source>
        <dbReference type="ARBA" id="ARBA00022729"/>
    </source>
</evidence>
<feature type="region of interest" description="Disordered" evidence="10">
    <location>
        <begin position="4241"/>
        <end position="4302"/>
    </location>
</feature>
<dbReference type="SMART" id="SM00429">
    <property type="entry name" value="IPT"/>
    <property type="match status" value="4"/>
</dbReference>
<dbReference type="Pfam" id="PF10162">
    <property type="entry name" value="G8"/>
    <property type="match status" value="2"/>
</dbReference>
<dbReference type="SUPFAM" id="SSF51126">
    <property type="entry name" value="Pectin lyase-like"/>
    <property type="match status" value="1"/>
</dbReference>
<dbReference type="InterPro" id="IPR055401">
    <property type="entry name" value="CEMIP_beta-hel_dom"/>
</dbReference>
<keyword evidence="15" id="KW-1185">Reference proteome</keyword>
<feature type="region of interest" description="Disordered" evidence="10">
    <location>
        <begin position="4001"/>
        <end position="4032"/>
    </location>
</feature>
<dbReference type="InterPro" id="IPR006626">
    <property type="entry name" value="PbH1"/>
</dbReference>
<keyword evidence="7 11" id="KW-1133">Transmembrane helix</keyword>
<dbReference type="Gene3D" id="3.90.182.10">
    <property type="entry name" value="Toxin - Anthrax Protective Antigen,domain 1"/>
    <property type="match status" value="1"/>
</dbReference>
<evidence type="ECO:0000256" key="9">
    <source>
        <dbReference type="ARBA" id="ARBA00023273"/>
    </source>
</evidence>
<sequence length="4302" mass="447122">MAGGTRVAIVGSGFSRDRFTGGNTVYFGKGVCTVLNHKTSDTLAGPAGSTASLFGYSTWLLDQDCSSSLEFAEGSPPSCIGSVMFNGWLCSIAGPDAWARASYARFNWAWMFRLNCSMPSPSMGDPQVGVGVAGNTNVSLSFEGRTAGGLAASRRASFLAAPGKAPRQFQVYPVVQSVRPATGSAAGGTLVTIAGRGFPSSSMPGNNAITQLLVGGVPCQVVASNFSSITCRTQPQPSAPQPAVMACSANGTVAAASSDTSNSTAASNTTSSNGGQSCSSGSFGGLFPGMGGVMYEQFNRTVGYSQLGEVLQNWTLNFTAGDASAVLGAAWESPTIEAVSFCTRSRAFFTAVNPGNHSFWVVADDFARLRATFADGSSAWLVNITGYTGGMNEWAASPSQRSRPVLLAAGEALLLEAVHCQSPSGPSRLQVGVTVPNTQPEWSSTPEVQRVTVRHSLFGQQRLLTLLAFAGNDSVINITLAATDPAVMRHPNLGLNVTVNGSSLPALVAVADGQQGADAMARLLRQVLKLSSSLALGVEWSAAADGRSVTYQVAAAGSANIGLLSMWGSDPFNVTQLPWNASAAAVAAAVDLATGFRPTVTQRRVLDYSWRLSNNTLPFNTALQPADTTAGAPQLPDGASLTLQLFRNASQPFGGSFTLSLGSFCDAVTVQVGESEDSFRAKINSLPGVGGALAADGVEVQRAVDENARFIYTVTFSSLAGDLPELRVVDSSNVTGSQPSVTVTTLQNGSTDAFYGPIPGEMLRVPVTYNNTVQLEVNGVAAACGSTYETTLSLPPGSAADAAVCGFSHSIAATPTVTRVVPTVPINASNLVPVVIDGTLFSTVAKDNTVFLGPSPCSNVAVRVTSGQYATQLGCSITAETTTGVRQVLVTVAGRGLAAGNFTVSLKTLLLVSRSPASSTLSGAGITVFNINGRGFDTARCSRNWVWVGGVQCAVLSCTTKQLTVWYPGGVEDAAAAVRVSVQSDDGSFDPATSTADALWTIPVAAAGSSGWRVAALQSDPVLPVGGAEVVFSVEGFDTSSISQWKGQLLPAADLSSSNMTDPAFSASISRSIASGITCSSLAAQDASTAVCKLRVVPPGTYWLAVSYMGATLILQPNMSAPDSSKERGLLKSRFGVRSVTPQIGSIGGGSLLSIAGQGFDALDLSTAVVVISVPVSTTFLNGVILCDVANISSSGDVLTCRTRAHLATDASSDDAMGFKLEARGTEPGSVQLLLCSDMPSNDALKLYCWDDPTPRTTCYGIQPGACSFSYSWAVTPLVTSTSPVAGVAGDTLLVTGRALEDVTAVWLQASWGRLACSAVQVTGSNVTFTIPEAPAGSYQVVLQKANGELGVDAVPSQPARFVYSPVITAVRSGGGAVAAGSMQGGALLQLTSSAAAFNTTAIDQNRVLVGGLPCEVDAGSVTATQLACRAPSLAGQLLAEFWQMPAGTRVIPQDFGSYSRPDTRMFMPQLDVSWGASAPAGISSDSFAGRFRFVLRVPVGGNHSFTLNVDDQARLIIDDEVLLDSVVGYTGTASMLLQQGWHDVEVHFMEFGGAASIRLAVSVNGGPSTTIPQSQIYLARPGNMVPVQAWINGAAARSNCSSSSSAVPSTATPPSPAPDTSEATSLAAAGPACGYFSSSYLTPSVTSFAVSAAPDSGAPSVLTLNGALLTNQAGDVTVTVGGEQCSITEAAANGSSISCTLPALPAGDADVMLAVAGAGYAAMPGGSNTVRITTPLVTRSLTPARGSYHGGVVLSVAGSGFAKLPSNSSVQMEVTVFGSAPGPIAPALASATNVLAAIRLPYYKALVSAATRQLTLQLRVFDRASNATVATATLPYILDTTYTPSVTRVTPATLEPFTAANLTLSWSVGAAAAGAVGVNDSLPAATLPAAAYDVWVCLEGVGCGFAAAAVRVPVNVSSISRSAGSIAGGTELDIAGTGFSPEVGAVAVSFSNSSCAVTAVNATAITCVTGALAANMTAGRAYAAVITPSQGATAQAFNSTTFTYDAALTPILASVTPARGSTEGGTAITITGSFPDSFAGNMSVTLGSTTCSSALLVNISTITCTSGNPTAGNATAPKPRGPQAVRVLFEGLGYAATLQQLQSANTSATAGNVTAASSSAAGAVTYEYVDLWSRRTTWGGGDPPVEGDMVLVPAGTTVLLDVSPPLLSALVLEGDLLFDDNAGEEIHLQAGYILVKGGSLQVGSEERPFPGAACITLHGGPNSREIPLYGGKVLAVRDGSVRLHGLPKQPTWTVLNATANVGDSSITVNGPINWQVGDRIVIASSSFYGTDVDEATITNITALGASSEGSAAVQLELDVPLVYTHLGEVVTVPGDSHVLDMRAEVAVLNRNVRLMGDPSSPETLYGAQVMVSTPARRPRAILRFTHVEVQWGGQAFRLGRYPIHWHMHGDAAMQSWVKGCSIHHSFQRAVTIHGTHRVLLENNVAYDIMGHTYFFEDALEWGSVLRGNLGILTRVSNAMLNTDTTPATYWITNPNNSIENNVAAGSAGYGFWYRLLDFPEGPSFTTSYCPKFVALRRFANNAAHSNMFYGLRIHPEYYPKTNPCDNTFQQLPAVFDGFISYKNGVKGAMCTQVGLVQLRNFTVADNGAGPRVHVINGKEHGGGIEIAWVVDDRSQANVVLENMAGVQDSLIISRTEAGRQGTAGAWPSNRGVRGLITQSPPHGHPRHSALMSVINVTFVNFTTSNSQFRALEACGKCKNFQGGATTFTRNLTFIQQGKPALADWSWGHQGIYLDTDGSLINQNTLDSGDLPTGWNLGPGVTYHSAVESQLFDQPECVYIGNGNAAYCKPDLAFRRVMLNGHGPTALKFRDLLVTSDATNRTSRVHHTNYNEDGYQFTCATRRSYWLHWDTPYQLSPEAFSLHKPDLMNATHGWLYLTAKWPQVYDRVTVNGKAASPPATALPATPFNASHGSLFYNKTLSPVGWWWGNETFNMTTAAVLLAGRSDSALRVTPVECPVQGCNVLGKPAADFRNGTLLWSDNATWANTTTGKPRAGSNVTIPFGWNLVIDESPPPLYMLVIEGNVWFSNTTNITLAASFIIVQRTGVLLAGSPDAPHPTPATILLAGTRQTPQLAISNDLVLGSKVLAVVAGGRLSLHGSSIPTRITRLAAPAAAGSSSITVDGSSSRLAGWSVGKQILVTSTTFNPDQVEFRRIAAVQPAADSSQLVLVLDSPLAWSHGGGVYSYANSAYALDTRAEVALLDSSVVIAPADGSLQYDAGGNKFGPRVLAAGNSSCQLANIQMSFCGQAGLTRACVQFQGLTGQAHDNSYLRSSVILRAHDAALRTLPGTTSVEAASGVLVRGNVFFESYDTSTVVVGGHHALLEANLALGTTKDMSGKSSFDTQLPATYELWNSAVNNSLRGNIAAGSHRLGYHIPGEPCSRSQPLMTNNVAHSNLAGVILRAEPGGSSCSRLSNFTSWASWDFGLITMKGITSDLQLQHVVIADMRHVGILVLRKAAMTEPAAVTFTGGLLVGRSSAEVCAACRALSDAGCHPRLSSRSYDRAAPFGASVGLASSVFALDFTVGPEMKPWDHTHAYHSILGNMRVSGVTLANFEGTAACGSSPASGTFALSNHPHAPDAFHPHFFSNMTKVNVPDAGLFLMHGPDPEWRNEADCGEATYTRPDGSSIPLNCAGPKHAYFRDSDGSLTGVPGSTVLGAYAAPRSDSLIDQGSAVVPGPCSWVAAFQGYHCRPGVTTTQLGSGWLPSPMPAAGIWGDPQMLVVESRDSDSEDRNFSPVMLSGGGVTDLAITAMDQGWCMQAYTCQKRLSTFWMTAATGQLMTLNFTGTPSKVLRLWLPYADPAAELVLAINMLQLPNRRFSWTESRRRINPLDSPPAIGDASVHGDYYWDQNSTTFTVKLRGSGSSIEVRSENAIAVTQKLALSFNDFFDSTQARFMASLAFVLGIDVSRLKVVRVVPGSVVLDYLILEDPAIAAAPLPEKTFDTSKNVDRETAALLATMDPAAQAAYMANTSAAIQASNAAVGGATPEQDPAGSGSGSGNAGAGAGSNASSSPSAAAAAELLQIFEVLKASIADGSMENKTGVTTLDLSAAVVLATPPVAGFEDNSSLTVTLQEIRQQQGQTEPPTTQQPPPASQPDAQPKDRLSSLLPVLLPVVLGVAVLAAAGLFGMKVVRMRRLGRVAVAGGQPAAAGPANGGGTGNLLMDVLNGRIYKLTSYKRLAAAAPAATDAQSSLAAAPSPPPPSGGSASNMQVLASGASSTAAGGAANLGKRAGSMTAQQQSLPAILPEAVGKRRSLPPLPHQAGLKRAPELRPDHQDGATSS</sequence>
<dbReference type="InterPro" id="IPR011050">
    <property type="entry name" value="Pectin_lyase_fold/virulence"/>
</dbReference>
<dbReference type="SUPFAM" id="SSF81296">
    <property type="entry name" value="E set domains"/>
    <property type="match status" value="6"/>
</dbReference>
<protein>
    <recommendedName>
        <fullName evidence="16">Fibrocystin-L</fullName>
    </recommendedName>
</protein>
<feature type="compositionally biased region" description="Basic and acidic residues" evidence="10">
    <location>
        <begin position="4287"/>
        <end position="4302"/>
    </location>
</feature>
<keyword evidence="6" id="KW-0677">Repeat</keyword>
<evidence type="ECO:0000256" key="4">
    <source>
        <dbReference type="ARBA" id="ARBA00022475"/>
    </source>
</evidence>
<evidence type="ECO:0000256" key="2">
    <source>
        <dbReference type="ARBA" id="ARBA00004236"/>
    </source>
</evidence>
<feature type="domain" description="PA14" evidence="13">
    <location>
        <begin position="288"/>
        <end position="449"/>
    </location>
</feature>
<dbReference type="InterPro" id="IPR019316">
    <property type="entry name" value="G8_domain"/>
</dbReference>
<dbReference type="Pfam" id="PF24606">
    <property type="entry name" value="CEMIP_beta-hel"/>
    <property type="match status" value="1"/>
</dbReference>
<dbReference type="CDD" id="cd00603">
    <property type="entry name" value="IPT_PCSR"/>
    <property type="match status" value="4"/>
</dbReference>
<keyword evidence="8" id="KW-0325">Glycoprotein</keyword>
<dbReference type="Pfam" id="PF07691">
    <property type="entry name" value="PA14"/>
    <property type="match status" value="1"/>
</dbReference>
<accession>A0ABY8TK10</accession>
<dbReference type="EMBL" id="CP126208">
    <property type="protein sequence ID" value="WIA08762.1"/>
    <property type="molecule type" value="Genomic_DNA"/>
</dbReference>